<dbReference type="EMBL" id="JACHMM010000001">
    <property type="protein sequence ID" value="MBB5788706.1"/>
    <property type="molecule type" value="Genomic_DNA"/>
</dbReference>
<evidence type="ECO:0000256" key="2">
    <source>
        <dbReference type="SAM" id="SignalP"/>
    </source>
</evidence>
<keyword evidence="4" id="KW-1185">Reference proteome</keyword>
<dbReference type="RefSeq" id="WP_184823543.1">
    <property type="nucleotide sequence ID" value="NZ_JACHMM010000001.1"/>
</dbReference>
<organism evidence="3 4">
    <name type="scientific">Jiangella mangrovi</name>
    <dbReference type="NCBI Taxonomy" id="1524084"/>
    <lineage>
        <taxon>Bacteria</taxon>
        <taxon>Bacillati</taxon>
        <taxon>Actinomycetota</taxon>
        <taxon>Actinomycetes</taxon>
        <taxon>Jiangellales</taxon>
        <taxon>Jiangellaceae</taxon>
        <taxon>Jiangella</taxon>
    </lineage>
</organism>
<gene>
    <name evidence="3" type="ORF">HD601_003281</name>
</gene>
<evidence type="ECO:0000256" key="1">
    <source>
        <dbReference type="SAM" id="MobiDB-lite"/>
    </source>
</evidence>
<protein>
    <submittedName>
        <fullName evidence="3">Uncharacterized protein</fullName>
    </submittedName>
</protein>
<proteinExistence type="predicted"/>
<evidence type="ECO:0000313" key="4">
    <source>
        <dbReference type="Proteomes" id="UP000542813"/>
    </source>
</evidence>
<name>A0A7W9GS43_9ACTN</name>
<accession>A0A7W9GS43</accession>
<reference evidence="3 4" key="1">
    <citation type="submission" date="2020-08" db="EMBL/GenBank/DDBJ databases">
        <title>Sequencing the genomes of 1000 actinobacteria strains.</title>
        <authorList>
            <person name="Klenk H.-P."/>
        </authorList>
    </citation>
    <scope>NUCLEOTIDE SEQUENCE [LARGE SCALE GENOMIC DNA]</scope>
    <source>
        <strain evidence="3 4">DSM 102122</strain>
    </source>
</reference>
<comment type="caution">
    <text evidence="3">The sequence shown here is derived from an EMBL/GenBank/DDBJ whole genome shotgun (WGS) entry which is preliminary data.</text>
</comment>
<dbReference type="Proteomes" id="UP000542813">
    <property type="component" value="Unassembled WGS sequence"/>
</dbReference>
<feature type="region of interest" description="Disordered" evidence="1">
    <location>
        <begin position="91"/>
        <end position="110"/>
    </location>
</feature>
<dbReference type="PROSITE" id="PS51257">
    <property type="entry name" value="PROKAR_LIPOPROTEIN"/>
    <property type="match status" value="1"/>
</dbReference>
<feature type="compositionally biased region" description="Polar residues" evidence="1">
    <location>
        <begin position="96"/>
        <end position="110"/>
    </location>
</feature>
<dbReference type="AlphaFoldDB" id="A0A7W9GS43"/>
<keyword evidence="2" id="KW-0732">Signal</keyword>
<evidence type="ECO:0000313" key="3">
    <source>
        <dbReference type="EMBL" id="MBB5788706.1"/>
    </source>
</evidence>
<feature type="signal peptide" evidence="2">
    <location>
        <begin position="1"/>
        <end position="22"/>
    </location>
</feature>
<feature type="chain" id="PRO_5031367029" evidence="2">
    <location>
        <begin position="23"/>
        <end position="110"/>
    </location>
</feature>
<sequence length="110" mass="11167">MPTIRRVVLPVAVVVAVLTAAACGSEDAGGEVAGPASAQYDCFGVVTTAAEWDDAPPVDGLEHPGLDAFAAATDGLDGWRALDTGDEELAAVRPSTRPTSWTARSATTNA</sequence>